<protein>
    <submittedName>
        <fullName evidence="3">Poly(A)-specific ribonuclease PARN-like</fullName>
    </submittedName>
</protein>
<evidence type="ECO:0000313" key="2">
    <source>
        <dbReference type="Proteomes" id="UP000504611"/>
    </source>
</evidence>
<sequence>MNTSRYAESYRIQTYAEYIKGRQIKEKVEQTPKSWGDDSWTKPNYTPATSAGFGYPRKRSVSPAMGEPGTGDAAMTDGWRDYAYPDSTGSKKMKTDDKSGNANAIESKTSEGWLKTGDASDSAGSSPIPEEEEEEEEEEQEEQEEQEEEEEEGEEEEGSPEGNDTEGTVTWQQAPTSQGKKGQKNKNKSKGTESSTSLFDVPEVW</sequence>
<feature type="compositionally biased region" description="Basic and acidic residues" evidence="1">
    <location>
        <begin position="28"/>
        <end position="40"/>
    </location>
</feature>
<feature type="region of interest" description="Disordered" evidence="1">
    <location>
        <begin position="28"/>
        <end position="205"/>
    </location>
</feature>
<evidence type="ECO:0000256" key="1">
    <source>
        <dbReference type="SAM" id="MobiDB-lite"/>
    </source>
</evidence>
<keyword evidence="2" id="KW-1185">Reference proteome</keyword>
<dbReference type="KEGG" id="ncc:104965033"/>
<dbReference type="AlphaFoldDB" id="A0A6I9Q3D9"/>
<gene>
    <name evidence="3" type="primary">LOC104965033</name>
</gene>
<evidence type="ECO:0000313" key="3">
    <source>
        <dbReference type="RefSeq" id="XP_010792276.1"/>
    </source>
</evidence>
<reference evidence="3" key="1">
    <citation type="submission" date="2025-08" db="UniProtKB">
        <authorList>
            <consortium name="RefSeq"/>
        </authorList>
    </citation>
    <scope>IDENTIFICATION</scope>
    <source>
        <tissue evidence="3">Muscle</tissue>
    </source>
</reference>
<organism evidence="2 3">
    <name type="scientific">Notothenia coriiceps</name>
    <name type="common">black rockcod</name>
    <dbReference type="NCBI Taxonomy" id="8208"/>
    <lineage>
        <taxon>Eukaryota</taxon>
        <taxon>Metazoa</taxon>
        <taxon>Chordata</taxon>
        <taxon>Craniata</taxon>
        <taxon>Vertebrata</taxon>
        <taxon>Euteleostomi</taxon>
        <taxon>Actinopterygii</taxon>
        <taxon>Neopterygii</taxon>
        <taxon>Teleostei</taxon>
        <taxon>Neoteleostei</taxon>
        <taxon>Acanthomorphata</taxon>
        <taxon>Eupercaria</taxon>
        <taxon>Perciformes</taxon>
        <taxon>Notothenioidei</taxon>
        <taxon>Nototheniidae</taxon>
        <taxon>Notothenia</taxon>
    </lineage>
</organism>
<accession>A0A6I9Q3D9</accession>
<feature type="compositionally biased region" description="Polar residues" evidence="1">
    <location>
        <begin position="165"/>
        <end position="176"/>
    </location>
</feature>
<name>A0A6I9Q3D9_9TELE</name>
<proteinExistence type="predicted"/>
<dbReference type="OrthoDB" id="1432093at2759"/>
<feature type="compositionally biased region" description="Acidic residues" evidence="1">
    <location>
        <begin position="129"/>
        <end position="159"/>
    </location>
</feature>
<dbReference type="Proteomes" id="UP000504611">
    <property type="component" value="Unplaced"/>
</dbReference>
<dbReference type="GeneID" id="104965033"/>
<dbReference type="RefSeq" id="XP_010792276.1">
    <property type="nucleotide sequence ID" value="XM_010793974.1"/>
</dbReference>